<keyword evidence="5" id="KW-0547">Nucleotide-binding</keyword>
<comment type="catalytic activity">
    <reaction evidence="1">
        <text>ATP + protein L-histidine = ADP + protein N-phospho-L-histidine.</text>
        <dbReference type="EC" id="2.7.13.3"/>
    </reaction>
</comment>
<dbReference type="SMART" id="SM00086">
    <property type="entry name" value="PAC"/>
    <property type="match status" value="2"/>
</dbReference>
<feature type="modified residue" description="4-aspartylphosphate" evidence="11">
    <location>
        <position position="847"/>
    </location>
</feature>
<dbReference type="SUPFAM" id="SSF47384">
    <property type="entry name" value="Homodimeric domain of signal transducing histidine kinase"/>
    <property type="match status" value="1"/>
</dbReference>
<dbReference type="GO" id="GO:0000155">
    <property type="term" value="F:phosphorelay sensor kinase activity"/>
    <property type="evidence" value="ECO:0007669"/>
    <property type="project" value="InterPro"/>
</dbReference>
<dbReference type="FunFam" id="3.30.565.10:FF:000010">
    <property type="entry name" value="Sensor histidine kinase RcsC"/>
    <property type="match status" value="1"/>
</dbReference>
<organism evidence="16 17">
    <name type="scientific">Thioalbus denitrificans</name>
    <dbReference type="NCBI Taxonomy" id="547122"/>
    <lineage>
        <taxon>Bacteria</taxon>
        <taxon>Pseudomonadati</taxon>
        <taxon>Pseudomonadota</taxon>
        <taxon>Gammaproteobacteria</taxon>
        <taxon>Chromatiales</taxon>
        <taxon>Ectothiorhodospiraceae</taxon>
        <taxon>Thioalbus</taxon>
    </lineage>
</organism>
<name>A0A369CHZ9_9GAMM</name>
<evidence type="ECO:0000256" key="5">
    <source>
        <dbReference type="ARBA" id="ARBA00022741"/>
    </source>
</evidence>
<dbReference type="Pfam" id="PF02518">
    <property type="entry name" value="HATPase_c"/>
    <property type="match status" value="1"/>
</dbReference>
<dbReference type="InterPro" id="IPR036890">
    <property type="entry name" value="HATPase_C_sf"/>
</dbReference>
<dbReference type="SMART" id="SM00448">
    <property type="entry name" value="REC"/>
    <property type="match status" value="2"/>
</dbReference>
<dbReference type="InterPro" id="IPR001610">
    <property type="entry name" value="PAC"/>
</dbReference>
<feature type="domain" description="PAC" evidence="15">
    <location>
        <begin position="312"/>
        <end position="366"/>
    </location>
</feature>
<dbReference type="InterPro" id="IPR035965">
    <property type="entry name" value="PAS-like_dom_sf"/>
</dbReference>
<dbReference type="InterPro" id="IPR013767">
    <property type="entry name" value="PAS_fold"/>
</dbReference>
<dbReference type="PANTHER" id="PTHR45339:SF1">
    <property type="entry name" value="HYBRID SIGNAL TRANSDUCTION HISTIDINE KINASE J"/>
    <property type="match status" value="1"/>
</dbReference>
<dbReference type="NCBIfam" id="TIGR00229">
    <property type="entry name" value="sensory_box"/>
    <property type="match status" value="2"/>
</dbReference>
<dbReference type="Gene3D" id="3.30.565.10">
    <property type="entry name" value="Histidine kinase-like ATPase, C-terminal domain"/>
    <property type="match status" value="1"/>
</dbReference>
<feature type="modified residue" description="4-aspartylphosphate" evidence="11">
    <location>
        <position position="979"/>
    </location>
</feature>
<dbReference type="InterPro" id="IPR036097">
    <property type="entry name" value="HisK_dim/P_sf"/>
</dbReference>
<feature type="domain" description="Response regulatory" evidence="13">
    <location>
        <begin position="793"/>
        <end position="910"/>
    </location>
</feature>
<dbReference type="InterPro" id="IPR003661">
    <property type="entry name" value="HisK_dim/P_dom"/>
</dbReference>
<keyword evidence="3 11" id="KW-0597">Phosphoprotein</keyword>
<evidence type="ECO:0000256" key="4">
    <source>
        <dbReference type="ARBA" id="ARBA00022679"/>
    </source>
</evidence>
<evidence type="ECO:0000256" key="9">
    <source>
        <dbReference type="ARBA" id="ARBA00064003"/>
    </source>
</evidence>
<dbReference type="PANTHER" id="PTHR45339">
    <property type="entry name" value="HYBRID SIGNAL TRANSDUCTION HISTIDINE KINASE J"/>
    <property type="match status" value="1"/>
</dbReference>
<dbReference type="PROSITE" id="PS50113">
    <property type="entry name" value="PAC"/>
    <property type="match status" value="1"/>
</dbReference>
<evidence type="ECO:0000259" key="15">
    <source>
        <dbReference type="PROSITE" id="PS50113"/>
    </source>
</evidence>
<evidence type="ECO:0000256" key="10">
    <source>
        <dbReference type="ARBA" id="ARBA00068150"/>
    </source>
</evidence>
<feature type="domain" description="PAS" evidence="14">
    <location>
        <begin position="233"/>
        <end position="278"/>
    </location>
</feature>
<dbReference type="CDD" id="cd00130">
    <property type="entry name" value="PAS"/>
    <property type="match status" value="2"/>
</dbReference>
<dbReference type="SUPFAM" id="SSF55874">
    <property type="entry name" value="ATPase domain of HSP90 chaperone/DNA topoisomerase II/histidine kinase"/>
    <property type="match status" value="1"/>
</dbReference>
<comment type="subunit">
    <text evidence="9">At low DSF concentrations, interacts with RpfF.</text>
</comment>
<dbReference type="InterPro" id="IPR000014">
    <property type="entry name" value="PAS"/>
</dbReference>
<dbReference type="Pfam" id="PF00989">
    <property type="entry name" value="PAS"/>
    <property type="match status" value="2"/>
</dbReference>
<dbReference type="EC" id="2.7.13.3" evidence="2"/>
<feature type="domain" description="Histidine kinase" evidence="12">
    <location>
        <begin position="556"/>
        <end position="777"/>
    </location>
</feature>
<feature type="domain" description="Response regulatory" evidence="13">
    <location>
        <begin position="930"/>
        <end position="1049"/>
    </location>
</feature>
<dbReference type="SUPFAM" id="SSF55785">
    <property type="entry name" value="PYP-like sensor domain (PAS domain)"/>
    <property type="match status" value="2"/>
</dbReference>
<keyword evidence="6" id="KW-0418">Kinase</keyword>
<dbReference type="InterPro" id="IPR000700">
    <property type="entry name" value="PAS-assoc_C"/>
</dbReference>
<dbReference type="SMART" id="SM00387">
    <property type="entry name" value="HATPase_c"/>
    <property type="match status" value="1"/>
</dbReference>
<evidence type="ECO:0000259" key="12">
    <source>
        <dbReference type="PROSITE" id="PS50109"/>
    </source>
</evidence>
<dbReference type="InterPro" id="IPR004358">
    <property type="entry name" value="Sig_transdc_His_kin-like_C"/>
</dbReference>
<dbReference type="FunFam" id="1.10.287.130:FF:000002">
    <property type="entry name" value="Two-component osmosensing histidine kinase"/>
    <property type="match status" value="1"/>
</dbReference>
<proteinExistence type="predicted"/>
<dbReference type="Gene3D" id="3.30.450.20">
    <property type="entry name" value="PAS domain"/>
    <property type="match status" value="2"/>
</dbReference>
<evidence type="ECO:0000259" key="14">
    <source>
        <dbReference type="PROSITE" id="PS50112"/>
    </source>
</evidence>
<protein>
    <recommendedName>
        <fullName evidence="10">Sensory/regulatory protein RpfC</fullName>
        <ecNumber evidence="2">2.7.13.3</ecNumber>
    </recommendedName>
</protein>
<evidence type="ECO:0000256" key="6">
    <source>
        <dbReference type="ARBA" id="ARBA00022777"/>
    </source>
</evidence>
<dbReference type="CDD" id="cd00082">
    <property type="entry name" value="HisKA"/>
    <property type="match status" value="1"/>
</dbReference>
<dbReference type="SUPFAM" id="SSF55781">
    <property type="entry name" value="GAF domain-like"/>
    <property type="match status" value="1"/>
</dbReference>
<evidence type="ECO:0000256" key="3">
    <source>
        <dbReference type="ARBA" id="ARBA00022553"/>
    </source>
</evidence>
<dbReference type="PROSITE" id="PS50110">
    <property type="entry name" value="RESPONSE_REGULATORY"/>
    <property type="match status" value="2"/>
</dbReference>
<dbReference type="PROSITE" id="PS50109">
    <property type="entry name" value="HIS_KIN"/>
    <property type="match status" value="1"/>
</dbReference>
<dbReference type="CDD" id="cd16922">
    <property type="entry name" value="HATPase_EvgS-ArcB-TorS-like"/>
    <property type="match status" value="1"/>
</dbReference>
<comment type="caution">
    <text evidence="16">The sequence shown here is derived from an EMBL/GenBank/DDBJ whole genome shotgun (WGS) entry which is preliminary data.</text>
</comment>
<evidence type="ECO:0000256" key="1">
    <source>
        <dbReference type="ARBA" id="ARBA00000085"/>
    </source>
</evidence>
<dbReference type="Gene3D" id="3.40.50.2300">
    <property type="match status" value="2"/>
</dbReference>
<dbReference type="RefSeq" id="WP_114277643.1">
    <property type="nucleotide sequence ID" value="NZ_QPJY01000001.1"/>
</dbReference>
<dbReference type="OrthoDB" id="5563233at2"/>
<dbReference type="SMART" id="SM00091">
    <property type="entry name" value="PAS"/>
    <property type="match status" value="2"/>
</dbReference>
<dbReference type="CDD" id="cd17546">
    <property type="entry name" value="REC_hyHK_CKI1_RcsC-like"/>
    <property type="match status" value="1"/>
</dbReference>
<dbReference type="SMART" id="SM00388">
    <property type="entry name" value="HisKA"/>
    <property type="match status" value="1"/>
</dbReference>
<evidence type="ECO:0000256" key="2">
    <source>
        <dbReference type="ARBA" id="ARBA00012438"/>
    </source>
</evidence>
<dbReference type="Gene3D" id="1.10.287.130">
    <property type="match status" value="1"/>
</dbReference>
<accession>A0A369CHZ9</accession>
<dbReference type="PROSITE" id="PS50112">
    <property type="entry name" value="PAS"/>
    <property type="match status" value="2"/>
</dbReference>
<evidence type="ECO:0000256" key="8">
    <source>
        <dbReference type="ARBA" id="ARBA00023012"/>
    </source>
</evidence>
<evidence type="ECO:0000313" key="16">
    <source>
        <dbReference type="EMBL" id="RCX32725.1"/>
    </source>
</evidence>
<dbReference type="InterPro" id="IPR001789">
    <property type="entry name" value="Sig_transdc_resp-reg_receiver"/>
</dbReference>
<dbReference type="Pfam" id="PF00512">
    <property type="entry name" value="HisKA"/>
    <property type="match status" value="1"/>
</dbReference>
<gene>
    <name evidence="16" type="ORF">DFQ59_10122</name>
</gene>
<evidence type="ECO:0000313" key="17">
    <source>
        <dbReference type="Proteomes" id="UP000252707"/>
    </source>
</evidence>
<keyword evidence="17" id="KW-1185">Reference proteome</keyword>
<dbReference type="Proteomes" id="UP000252707">
    <property type="component" value="Unassembled WGS sequence"/>
</dbReference>
<dbReference type="PRINTS" id="PR00344">
    <property type="entry name" value="BCTRLSENSOR"/>
</dbReference>
<dbReference type="InterPro" id="IPR003594">
    <property type="entry name" value="HATPase_dom"/>
</dbReference>
<dbReference type="InterPro" id="IPR011006">
    <property type="entry name" value="CheY-like_superfamily"/>
</dbReference>
<keyword evidence="4" id="KW-0808">Transferase</keyword>
<feature type="domain" description="PAS" evidence="14">
    <location>
        <begin position="109"/>
        <end position="162"/>
    </location>
</feature>
<dbReference type="SUPFAM" id="SSF52172">
    <property type="entry name" value="CheY-like"/>
    <property type="match status" value="2"/>
</dbReference>
<dbReference type="AlphaFoldDB" id="A0A369CHZ9"/>
<sequence length="1062" mass="115872">MPQHLTHLKPVPASPAQIPLGTRLTPLYGALAGGLVGLVFPAVAWSVDILASGLDFSAASVAAVHAQSLWHWLLDLAPPALAFTGFLGGRQRLHAEQELRRRSLELAANEHYLRVLLESLADGVITIDDRGVIQGINSRAAKMFGYTPGMLVGRDLALLMPEPYRQAHNDAFIRHLANGPGQPLGEVRELSGQRADGSIFPLELSIAEVKSVAAPLFVGTVRDVSARRAREAERRRLVQALESSADAVMVTDADARIIYVNPAFCSITGWPREEALGQLPSILKSDRNPAEVYAELWHRITHGENWSGRILNRRRPRAESDPPVPEYYWAAVTVTPIRDQGDKPLGFVAIHRDVTAEVEAEQHDALLRESAEARARIARHLQEGGPLRERLRRVLECLVHLDGLDLLHQGAVYIQPEGGDHLLRYLIHGDPPENPGFEPPPRLPLEALAYGEPTPEPAVRFAALCSDSGCADHCPAPGPDHGHLLVALGHGGKQLGTLFLFTPPQAGLETPHLETLRQVGEQIGLAISSDRVHRALTEARRNAEGAARAKSEFLASMSHEIRTPMHGVLGMLELIRNTPLTEEQHEYVDTARSSADSLLNLINDILDFTKIEAGRIELAQLEFDPALLVEEVTSLLARSESASGLEVACHIPAPLPALVRGDPFRLRQVLTNLVGNAVKFTEAGEVVVRAEVEAATEGEVRLRFTIRDTGIGIDTATRERLFQVFYQADSTDTRRYGGTGLGLAISKQLVELMGGGIGVESRPGLGSTFWFSVRLGRVADAGRPRLAELAGLKVLVVDDNATNRLILRDYLRHMGLEAVECVDGRTALEKLEAAADAGSPLPVALLDLQMPGMDGLELAHRIRTDARLARTTLVLLSSITPGDSERAGIDAWLMKPVRQGQLQDALLTVLRHDRPARPDPVLEPKSLSGRILLVEDNPVNQKVARSMLRKLGLEAEVAANGRVAMTMVESERFDVILMDCQMPEMDGFEATTAIRRLEQERGLPRTPVIAMTAAALAGDRDRCLSVGMDDFLSKPVKLGVLREAVMRWLPDAGAREPVHNSE</sequence>
<dbReference type="Pfam" id="PF00072">
    <property type="entry name" value="Response_reg"/>
    <property type="match status" value="2"/>
</dbReference>
<evidence type="ECO:0000256" key="11">
    <source>
        <dbReference type="PROSITE-ProRule" id="PRU00169"/>
    </source>
</evidence>
<dbReference type="GO" id="GO:0005524">
    <property type="term" value="F:ATP binding"/>
    <property type="evidence" value="ECO:0007669"/>
    <property type="project" value="UniProtKB-KW"/>
</dbReference>
<evidence type="ECO:0000256" key="7">
    <source>
        <dbReference type="ARBA" id="ARBA00022840"/>
    </source>
</evidence>
<keyword evidence="8" id="KW-0902">Two-component regulatory system</keyword>
<evidence type="ECO:0000259" key="13">
    <source>
        <dbReference type="PROSITE" id="PS50110"/>
    </source>
</evidence>
<dbReference type="InterPro" id="IPR005467">
    <property type="entry name" value="His_kinase_dom"/>
</dbReference>
<dbReference type="GO" id="GO:0006355">
    <property type="term" value="P:regulation of DNA-templated transcription"/>
    <property type="evidence" value="ECO:0007669"/>
    <property type="project" value="InterPro"/>
</dbReference>
<reference evidence="16 17" key="1">
    <citation type="submission" date="2018-07" db="EMBL/GenBank/DDBJ databases">
        <title>Genomic Encyclopedia of Type Strains, Phase IV (KMG-IV): sequencing the most valuable type-strain genomes for metagenomic binning, comparative biology and taxonomic classification.</title>
        <authorList>
            <person name="Goeker M."/>
        </authorList>
    </citation>
    <scope>NUCLEOTIDE SEQUENCE [LARGE SCALE GENOMIC DNA]</scope>
    <source>
        <strain evidence="16 17">DSM 26407</strain>
    </source>
</reference>
<dbReference type="EMBL" id="QPJY01000001">
    <property type="protein sequence ID" value="RCX32725.1"/>
    <property type="molecule type" value="Genomic_DNA"/>
</dbReference>
<keyword evidence="7" id="KW-0067">ATP-binding</keyword>